<dbReference type="InterPro" id="IPR023772">
    <property type="entry name" value="DNA-bd_HTH_TetR-type_CS"/>
</dbReference>
<keyword evidence="8" id="KW-1185">Reference proteome</keyword>
<sequence length="212" mass="23934">MTTEASPRARGEQAREERVRRRRREILQAAARLMEESGYHAVSMQAVAEQAEISVGLIYKYFGNKEDLLRAVIVDILEDFQERVPAAIEAAGTDPVERLFRGFQEFCRVIDAKLDATVLAYRESQTLDVEGRRQLMELEIQTAAPIKQAVVDGIAQGVFRDVDPDLVTHNIALIAHGWALKHWNLAGRFDVDQYVEREFKLLLAAILQATTA</sequence>
<dbReference type="Proteomes" id="UP001458415">
    <property type="component" value="Unassembled WGS sequence"/>
</dbReference>
<keyword evidence="1" id="KW-0805">Transcription regulation</keyword>
<evidence type="ECO:0000256" key="3">
    <source>
        <dbReference type="ARBA" id="ARBA00023163"/>
    </source>
</evidence>
<dbReference type="Pfam" id="PF17932">
    <property type="entry name" value="TetR_C_24"/>
    <property type="match status" value="1"/>
</dbReference>
<evidence type="ECO:0000259" key="6">
    <source>
        <dbReference type="PROSITE" id="PS50977"/>
    </source>
</evidence>
<dbReference type="Gene3D" id="1.10.357.10">
    <property type="entry name" value="Tetracycline Repressor, domain 2"/>
    <property type="match status" value="1"/>
</dbReference>
<proteinExistence type="predicted"/>
<dbReference type="SUPFAM" id="SSF48498">
    <property type="entry name" value="Tetracyclin repressor-like, C-terminal domain"/>
    <property type="match status" value="1"/>
</dbReference>
<dbReference type="InterPro" id="IPR036271">
    <property type="entry name" value="Tet_transcr_reg_TetR-rel_C_sf"/>
</dbReference>
<feature type="region of interest" description="Disordered" evidence="5">
    <location>
        <begin position="1"/>
        <end position="20"/>
    </location>
</feature>
<gene>
    <name evidence="7" type="ORF">ABT317_08340</name>
</gene>
<keyword evidence="3" id="KW-0804">Transcription</keyword>
<dbReference type="PANTHER" id="PTHR30055:SF240">
    <property type="entry name" value="HTH-TYPE TRANSCRIPTIONAL REGULATOR ACRR"/>
    <property type="match status" value="1"/>
</dbReference>
<dbReference type="EMBL" id="JBEPCU010000087">
    <property type="protein sequence ID" value="MER6977030.1"/>
    <property type="molecule type" value="Genomic_DNA"/>
</dbReference>
<evidence type="ECO:0000256" key="4">
    <source>
        <dbReference type="PROSITE-ProRule" id="PRU00335"/>
    </source>
</evidence>
<feature type="domain" description="HTH tetR-type" evidence="6">
    <location>
        <begin position="20"/>
        <end position="80"/>
    </location>
</feature>
<evidence type="ECO:0000256" key="5">
    <source>
        <dbReference type="SAM" id="MobiDB-lite"/>
    </source>
</evidence>
<organism evidence="7 8">
    <name type="scientific">Streptomyces carpinensis</name>
    <dbReference type="NCBI Taxonomy" id="66369"/>
    <lineage>
        <taxon>Bacteria</taxon>
        <taxon>Bacillati</taxon>
        <taxon>Actinomycetota</taxon>
        <taxon>Actinomycetes</taxon>
        <taxon>Kitasatosporales</taxon>
        <taxon>Streptomycetaceae</taxon>
        <taxon>Streptomyces</taxon>
    </lineage>
</organism>
<evidence type="ECO:0000256" key="1">
    <source>
        <dbReference type="ARBA" id="ARBA00023015"/>
    </source>
</evidence>
<keyword evidence="2 4" id="KW-0238">DNA-binding</keyword>
<dbReference type="InterPro" id="IPR009057">
    <property type="entry name" value="Homeodomain-like_sf"/>
</dbReference>
<name>A0ABV1VYL9_9ACTN</name>
<protein>
    <submittedName>
        <fullName evidence="7">TetR/AcrR family transcriptional regulator</fullName>
    </submittedName>
</protein>
<evidence type="ECO:0000256" key="2">
    <source>
        <dbReference type="ARBA" id="ARBA00023125"/>
    </source>
</evidence>
<dbReference type="PRINTS" id="PR00455">
    <property type="entry name" value="HTHTETR"/>
</dbReference>
<dbReference type="PROSITE" id="PS01081">
    <property type="entry name" value="HTH_TETR_1"/>
    <property type="match status" value="1"/>
</dbReference>
<dbReference type="InterPro" id="IPR041490">
    <property type="entry name" value="KstR2_TetR_C"/>
</dbReference>
<feature type="DNA-binding region" description="H-T-H motif" evidence="4">
    <location>
        <begin position="43"/>
        <end position="62"/>
    </location>
</feature>
<evidence type="ECO:0000313" key="7">
    <source>
        <dbReference type="EMBL" id="MER6977030.1"/>
    </source>
</evidence>
<feature type="compositionally biased region" description="Basic and acidic residues" evidence="5">
    <location>
        <begin position="7"/>
        <end position="19"/>
    </location>
</feature>
<reference evidence="7 8" key="1">
    <citation type="submission" date="2024-06" db="EMBL/GenBank/DDBJ databases">
        <title>The Natural Products Discovery Center: Release of the First 8490 Sequenced Strains for Exploring Actinobacteria Biosynthetic Diversity.</title>
        <authorList>
            <person name="Kalkreuter E."/>
            <person name="Kautsar S.A."/>
            <person name="Yang D."/>
            <person name="Bader C.D."/>
            <person name="Teijaro C.N."/>
            <person name="Fluegel L."/>
            <person name="Davis C.M."/>
            <person name="Simpson J.R."/>
            <person name="Lauterbach L."/>
            <person name="Steele A.D."/>
            <person name="Gui C."/>
            <person name="Meng S."/>
            <person name="Li G."/>
            <person name="Viehrig K."/>
            <person name="Ye F."/>
            <person name="Su P."/>
            <person name="Kiefer A.F."/>
            <person name="Nichols A."/>
            <person name="Cepeda A.J."/>
            <person name="Yan W."/>
            <person name="Fan B."/>
            <person name="Jiang Y."/>
            <person name="Adhikari A."/>
            <person name="Zheng C.-J."/>
            <person name="Schuster L."/>
            <person name="Cowan T.M."/>
            <person name="Smanski M.J."/>
            <person name="Chevrette M.G."/>
            <person name="De Carvalho L.P.S."/>
            <person name="Shen B."/>
        </authorList>
    </citation>
    <scope>NUCLEOTIDE SEQUENCE [LARGE SCALE GENOMIC DNA]</scope>
    <source>
        <strain evidence="7 8">NPDC000634</strain>
    </source>
</reference>
<evidence type="ECO:0000313" key="8">
    <source>
        <dbReference type="Proteomes" id="UP001458415"/>
    </source>
</evidence>
<accession>A0ABV1VYL9</accession>
<dbReference type="InterPro" id="IPR001647">
    <property type="entry name" value="HTH_TetR"/>
</dbReference>
<dbReference type="Pfam" id="PF00440">
    <property type="entry name" value="TetR_N"/>
    <property type="match status" value="1"/>
</dbReference>
<dbReference type="PROSITE" id="PS50977">
    <property type="entry name" value="HTH_TETR_2"/>
    <property type="match status" value="1"/>
</dbReference>
<dbReference type="InterPro" id="IPR050109">
    <property type="entry name" value="HTH-type_TetR-like_transc_reg"/>
</dbReference>
<dbReference type="RefSeq" id="WP_208640931.1">
    <property type="nucleotide sequence ID" value="NZ_MUBM01000437.1"/>
</dbReference>
<comment type="caution">
    <text evidence="7">The sequence shown here is derived from an EMBL/GenBank/DDBJ whole genome shotgun (WGS) entry which is preliminary data.</text>
</comment>
<dbReference type="Gene3D" id="1.10.10.60">
    <property type="entry name" value="Homeodomain-like"/>
    <property type="match status" value="1"/>
</dbReference>
<dbReference type="PANTHER" id="PTHR30055">
    <property type="entry name" value="HTH-TYPE TRANSCRIPTIONAL REGULATOR RUTR"/>
    <property type="match status" value="1"/>
</dbReference>
<dbReference type="SUPFAM" id="SSF46689">
    <property type="entry name" value="Homeodomain-like"/>
    <property type="match status" value="1"/>
</dbReference>